<evidence type="ECO:0000313" key="2">
    <source>
        <dbReference type="Proteomes" id="UP001500523"/>
    </source>
</evidence>
<sequence length="338" mass="36015">MSAALPVSPADLPEGLRAEFFEAVRQVIAASGITTAGPAIGGPAIGGDVRPAAEPVRFVAMRGSRHPDAELGAATQVAPGGHVRMEAAFMGLTGPMGVMPDHYTELVVARDRARDEAFGAFVDLFNHRAISLFYRAWAKYRVPVGFGETKGSLTDPVSRALAALAGLTAPGEDPRILGAAGLLARRVRSPDALRRTLASLYDVPVEVIELEPRRIRIGPNEQTRLGGGKTAAAYARLATDAVLGATAIDVAGRFRVKIGPLARAQFDAFFDGSNLRERMITTIRQVAGPTANFDIQLILRRDAVPRTRTGTTTRLGQSSWLMHDGAEQDRSDAVLRCG</sequence>
<name>A0ABP7E5R8_9SPHN</name>
<protein>
    <submittedName>
        <fullName evidence="1">Type VI secretion system baseplate subunit TssG</fullName>
    </submittedName>
</protein>
<dbReference type="PANTHER" id="PTHR35564:SF4">
    <property type="entry name" value="CYTOPLASMIC PROTEIN"/>
    <property type="match status" value="1"/>
</dbReference>
<dbReference type="RefSeq" id="WP_344693557.1">
    <property type="nucleotide sequence ID" value="NZ_BAABBF010000005.1"/>
</dbReference>
<dbReference type="NCBIfam" id="TIGR03347">
    <property type="entry name" value="VI_chp_1"/>
    <property type="match status" value="1"/>
</dbReference>
<keyword evidence="2" id="KW-1185">Reference proteome</keyword>
<evidence type="ECO:0000313" key="1">
    <source>
        <dbReference type="EMBL" id="GAA3713784.1"/>
    </source>
</evidence>
<dbReference type="EMBL" id="BAABBF010000005">
    <property type="protein sequence ID" value="GAA3713784.1"/>
    <property type="molecule type" value="Genomic_DNA"/>
</dbReference>
<accession>A0ABP7E5R8</accession>
<proteinExistence type="predicted"/>
<comment type="caution">
    <text evidence="1">The sequence shown here is derived from an EMBL/GenBank/DDBJ whole genome shotgun (WGS) entry which is preliminary data.</text>
</comment>
<dbReference type="Proteomes" id="UP001500523">
    <property type="component" value="Unassembled WGS sequence"/>
</dbReference>
<gene>
    <name evidence="1" type="primary">tssG</name>
    <name evidence="1" type="ORF">GCM10022268_23200</name>
</gene>
<dbReference type="InterPro" id="IPR010732">
    <property type="entry name" value="T6SS_TssG-like"/>
</dbReference>
<dbReference type="PANTHER" id="PTHR35564">
    <property type="match status" value="1"/>
</dbReference>
<dbReference type="Pfam" id="PF06996">
    <property type="entry name" value="T6SS_TssG"/>
    <property type="match status" value="1"/>
</dbReference>
<reference evidence="2" key="1">
    <citation type="journal article" date="2019" name="Int. J. Syst. Evol. Microbiol.">
        <title>The Global Catalogue of Microorganisms (GCM) 10K type strain sequencing project: providing services to taxonomists for standard genome sequencing and annotation.</title>
        <authorList>
            <consortium name="The Broad Institute Genomics Platform"/>
            <consortium name="The Broad Institute Genome Sequencing Center for Infectious Disease"/>
            <person name="Wu L."/>
            <person name="Ma J."/>
        </authorList>
    </citation>
    <scope>NUCLEOTIDE SEQUENCE [LARGE SCALE GENOMIC DNA]</scope>
    <source>
        <strain evidence="2">JCM 17498</strain>
    </source>
</reference>
<organism evidence="1 2">
    <name type="scientific">Sphingomonas cynarae</name>
    <dbReference type="NCBI Taxonomy" id="930197"/>
    <lineage>
        <taxon>Bacteria</taxon>
        <taxon>Pseudomonadati</taxon>
        <taxon>Pseudomonadota</taxon>
        <taxon>Alphaproteobacteria</taxon>
        <taxon>Sphingomonadales</taxon>
        <taxon>Sphingomonadaceae</taxon>
        <taxon>Sphingomonas</taxon>
    </lineage>
</organism>